<protein>
    <submittedName>
        <fullName evidence="2">Uncharacterized protein</fullName>
    </submittedName>
</protein>
<name>A0AAD7NVE0_9AGAR</name>
<reference evidence="2" key="1">
    <citation type="submission" date="2023-03" db="EMBL/GenBank/DDBJ databases">
        <title>Massive genome expansion in bonnet fungi (Mycena s.s.) driven by repeated elements and novel gene families across ecological guilds.</title>
        <authorList>
            <consortium name="Lawrence Berkeley National Laboratory"/>
            <person name="Harder C.B."/>
            <person name="Miyauchi S."/>
            <person name="Viragh M."/>
            <person name="Kuo A."/>
            <person name="Thoen E."/>
            <person name="Andreopoulos B."/>
            <person name="Lu D."/>
            <person name="Skrede I."/>
            <person name="Drula E."/>
            <person name="Henrissat B."/>
            <person name="Morin E."/>
            <person name="Kohler A."/>
            <person name="Barry K."/>
            <person name="LaButti K."/>
            <person name="Morin E."/>
            <person name="Salamov A."/>
            <person name="Lipzen A."/>
            <person name="Mereny Z."/>
            <person name="Hegedus B."/>
            <person name="Baldrian P."/>
            <person name="Stursova M."/>
            <person name="Weitz H."/>
            <person name="Taylor A."/>
            <person name="Grigoriev I.V."/>
            <person name="Nagy L.G."/>
            <person name="Martin F."/>
            <person name="Kauserud H."/>
        </authorList>
    </citation>
    <scope>NUCLEOTIDE SEQUENCE</scope>
    <source>
        <strain evidence="2">CBHHK188m</strain>
    </source>
</reference>
<evidence type="ECO:0000313" key="3">
    <source>
        <dbReference type="Proteomes" id="UP001215280"/>
    </source>
</evidence>
<accession>A0AAD7NVE0</accession>
<evidence type="ECO:0000313" key="2">
    <source>
        <dbReference type="EMBL" id="KAJ7776627.1"/>
    </source>
</evidence>
<dbReference type="Proteomes" id="UP001215280">
    <property type="component" value="Unassembled WGS sequence"/>
</dbReference>
<keyword evidence="3" id="KW-1185">Reference proteome</keyword>
<dbReference type="EMBL" id="JARJLG010000012">
    <property type="protein sequence ID" value="KAJ7776627.1"/>
    <property type="molecule type" value="Genomic_DNA"/>
</dbReference>
<gene>
    <name evidence="2" type="ORF">DFH07DRAFT_951758</name>
</gene>
<evidence type="ECO:0000256" key="1">
    <source>
        <dbReference type="SAM" id="MobiDB-lite"/>
    </source>
</evidence>
<organism evidence="2 3">
    <name type="scientific">Mycena maculata</name>
    <dbReference type="NCBI Taxonomy" id="230809"/>
    <lineage>
        <taxon>Eukaryota</taxon>
        <taxon>Fungi</taxon>
        <taxon>Dikarya</taxon>
        <taxon>Basidiomycota</taxon>
        <taxon>Agaricomycotina</taxon>
        <taxon>Agaricomycetes</taxon>
        <taxon>Agaricomycetidae</taxon>
        <taxon>Agaricales</taxon>
        <taxon>Marasmiineae</taxon>
        <taxon>Mycenaceae</taxon>
        <taxon>Mycena</taxon>
    </lineage>
</organism>
<feature type="region of interest" description="Disordered" evidence="1">
    <location>
        <begin position="151"/>
        <end position="208"/>
    </location>
</feature>
<sequence length="208" mass="23323">MTFDPLKSFHYPDLVVLKGELRGTPQLRIGMEPPYGTDTKKIIYYEFRGYGTPPDDVGSPGDIFWDVTFPYIFYVRGTDIWEAWNPGASAGGSGPTWFAQQSLKSKLKTDIKQFHSLGKNVQTKLATTLSSAPSFQLLSFEIPENRARHDAELQRRGQHEAEVGRFPPSTAPSPSKKKRPNSEEIAGDRSLPGQSTSLTFLPYRTPRE</sequence>
<dbReference type="AlphaFoldDB" id="A0AAD7NVE0"/>
<proteinExistence type="predicted"/>
<feature type="compositionally biased region" description="Basic and acidic residues" evidence="1">
    <location>
        <begin position="151"/>
        <end position="163"/>
    </location>
</feature>
<comment type="caution">
    <text evidence="2">The sequence shown here is derived from an EMBL/GenBank/DDBJ whole genome shotgun (WGS) entry which is preliminary data.</text>
</comment>